<organism evidence="2 3">
    <name type="scientific">Caballeronia hypogeia</name>
    <dbReference type="NCBI Taxonomy" id="1777140"/>
    <lineage>
        <taxon>Bacteria</taxon>
        <taxon>Pseudomonadati</taxon>
        <taxon>Pseudomonadota</taxon>
        <taxon>Betaproteobacteria</taxon>
        <taxon>Burkholderiales</taxon>
        <taxon>Burkholderiaceae</taxon>
        <taxon>Caballeronia</taxon>
    </lineage>
</organism>
<dbReference type="OrthoDB" id="7198507at2"/>
<reference evidence="2" key="1">
    <citation type="submission" date="2016-01" db="EMBL/GenBank/DDBJ databases">
        <authorList>
            <person name="Peeters C."/>
        </authorList>
    </citation>
    <scope>NUCLEOTIDE SEQUENCE</scope>
    <source>
        <strain evidence="2">LMG 29322</strain>
    </source>
</reference>
<dbReference type="Proteomes" id="UP000054851">
    <property type="component" value="Unassembled WGS sequence"/>
</dbReference>
<comment type="caution">
    <text evidence="2">The sequence shown here is derived from an EMBL/GenBank/DDBJ whole genome shotgun (WGS) entry which is preliminary data.</text>
</comment>
<accession>A0A158AVK1</accession>
<gene>
    <name evidence="2" type="ORF">AWB79_02826</name>
</gene>
<keyword evidence="1" id="KW-0812">Transmembrane</keyword>
<protein>
    <submittedName>
        <fullName evidence="2">Uncharacterized protein</fullName>
    </submittedName>
</protein>
<keyword evidence="3" id="KW-1185">Reference proteome</keyword>
<dbReference type="RefSeq" id="WP_061168029.1">
    <property type="nucleotide sequence ID" value="NZ_FCOA02000007.1"/>
</dbReference>
<keyword evidence="1" id="KW-1133">Transmembrane helix</keyword>
<sequence length="218" mass="24179">MTNTTRLKLVQAGQKPDCKEIDWSRALLLVLVAIAFAALAVIAYALNRDYEYDHRVSADKLHQNLPLARALHDAKATLPDDVSSAHCYFRPWGRWGESGMAHVQCDVSLEGRAVRDMGRNETVWLDDVYKNPNEPGHPLRGFDRDTDAMLATDFNFLIARGSDGGLTVQSNVDKSKLSFEQATGIVVATAQVFRASLTDILAKASRNAPDSVKQTWQH</sequence>
<feature type="transmembrane region" description="Helical" evidence="1">
    <location>
        <begin position="26"/>
        <end position="46"/>
    </location>
</feature>
<dbReference type="EMBL" id="FCOA02000007">
    <property type="protein sequence ID" value="SAK61680.1"/>
    <property type="molecule type" value="Genomic_DNA"/>
</dbReference>
<evidence type="ECO:0000256" key="1">
    <source>
        <dbReference type="SAM" id="Phobius"/>
    </source>
</evidence>
<proteinExistence type="predicted"/>
<name>A0A158AVK1_9BURK</name>
<evidence type="ECO:0000313" key="3">
    <source>
        <dbReference type="Proteomes" id="UP000054851"/>
    </source>
</evidence>
<dbReference type="AlphaFoldDB" id="A0A158AVK1"/>
<evidence type="ECO:0000313" key="2">
    <source>
        <dbReference type="EMBL" id="SAK61680.1"/>
    </source>
</evidence>
<keyword evidence="1" id="KW-0472">Membrane</keyword>